<sequence length="217" mass="23518">MTGVLIIDDRPIVLDTLRRLLAPTGITVHTTTSPAEGERLAREFALTLVVTDLAFPGTPLGGLALIRRLRSRPPAPRVLVFSMYDEAPVARQALQAGALGYVCKTAGLEEFAQAYRYVLSGKGYLNPDLAFALAVPPPPPADPLDRLTGRQLRILQLLAGGQTYRRIADLLLLSVKTIANEVATIGRQVQVPDKAGMVRFAIRYRDAIVARQAADLP</sequence>
<evidence type="ECO:0000256" key="1">
    <source>
        <dbReference type="ARBA" id="ARBA00022553"/>
    </source>
</evidence>
<dbReference type="CDD" id="cd17535">
    <property type="entry name" value="REC_NarL-like"/>
    <property type="match status" value="1"/>
</dbReference>
<dbReference type="Gene3D" id="1.10.10.10">
    <property type="entry name" value="Winged helix-like DNA-binding domain superfamily/Winged helix DNA-binding domain"/>
    <property type="match status" value="1"/>
</dbReference>
<name>B8IWX7_METNO</name>
<dbReference type="PANTHER" id="PTHR43214:SF43">
    <property type="entry name" value="TWO-COMPONENT RESPONSE REGULATOR"/>
    <property type="match status" value="1"/>
</dbReference>
<feature type="domain" description="Response regulatory" evidence="4">
    <location>
        <begin position="3"/>
        <end position="119"/>
    </location>
</feature>
<dbReference type="InterPro" id="IPR001789">
    <property type="entry name" value="Sig_transdc_resp-reg_receiver"/>
</dbReference>
<dbReference type="GO" id="GO:0006355">
    <property type="term" value="P:regulation of DNA-templated transcription"/>
    <property type="evidence" value="ECO:0007669"/>
    <property type="project" value="InterPro"/>
</dbReference>
<accession>B8IWX7</accession>
<dbReference type="InterPro" id="IPR016032">
    <property type="entry name" value="Sig_transdc_resp-reg_C-effctor"/>
</dbReference>
<dbReference type="Gene3D" id="3.40.50.2300">
    <property type="match status" value="1"/>
</dbReference>
<dbReference type="HOGENOM" id="CLU_000445_90_1_5"/>
<evidence type="ECO:0000313" key="6">
    <source>
        <dbReference type="Proteomes" id="UP000008207"/>
    </source>
</evidence>
<dbReference type="RefSeq" id="WP_012631220.1">
    <property type="nucleotide sequence ID" value="NC_011887.1"/>
</dbReference>
<feature type="modified residue" description="4-aspartylphosphate" evidence="3">
    <location>
        <position position="52"/>
    </location>
</feature>
<dbReference type="InterPro" id="IPR036388">
    <property type="entry name" value="WH-like_DNA-bd_sf"/>
</dbReference>
<dbReference type="KEGG" id="mno:Mnod_8023"/>
<reference evidence="6" key="1">
    <citation type="submission" date="2009-01" db="EMBL/GenBank/DDBJ databases">
        <title>Complete sequence of plasmid 2 of Methylobacterium nodulans ORS 2060.</title>
        <authorList>
            <consortium name="US DOE Joint Genome Institute"/>
            <person name="Lucas S."/>
            <person name="Copeland A."/>
            <person name="Lapidus A."/>
            <person name="Glavina del Rio T."/>
            <person name="Dalin E."/>
            <person name="Tice H."/>
            <person name="Bruce D."/>
            <person name="Goodwin L."/>
            <person name="Pitluck S."/>
            <person name="Sims D."/>
            <person name="Brettin T."/>
            <person name="Detter J.C."/>
            <person name="Han C."/>
            <person name="Larimer F."/>
            <person name="Land M."/>
            <person name="Hauser L."/>
            <person name="Kyrpides N."/>
            <person name="Ivanova N."/>
            <person name="Marx C.J."/>
            <person name="Richardson P."/>
        </authorList>
    </citation>
    <scope>NUCLEOTIDE SEQUENCE [LARGE SCALE GENOMIC DNA]</scope>
    <source>
        <strain evidence="6">LMG 21967 / CNCM I-2342 / ORS 2060</strain>
        <plasmid evidence="6">Plasmid pMNOD02</plasmid>
    </source>
</reference>
<evidence type="ECO:0000259" key="4">
    <source>
        <dbReference type="PROSITE" id="PS50110"/>
    </source>
</evidence>
<dbReference type="InterPro" id="IPR000792">
    <property type="entry name" value="Tscrpt_reg_LuxR_C"/>
</dbReference>
<evidence type="ECO:0000256" key="2">
    <source>
        <dbReference type="ARBA" id="ARBA00023125"/>
    </source>
</evidence>
<dbReference type="PANTHER" id="PTHR43214">
    <property type="entry name" value="TWO-COMPONENT RESPONSE REGULATOR"/>
    <property type="match status" value="1"/>
</dbReference>
<organism evidence="5 6">
    <name type="scientific">Methylobacterium nodulans (strain LMG 21967 / CNCM I-2342 / ORS 2060)</name>
    <dbReference type="NCBI Taxonomy" id="460265"/>
    <lineage>
        <taxon>Bacteria</taxon>
        <taxon>Pseudomonadati</taxon>
        <taxon>Pseudomonadota</taxon>
        <taxon>Alphaproteobacteria</taxon>
        <taxon>Hyphomicrobiales</taxon>
        <taxon>Methylobacteriaceae</taxon>
        <taxon>Methylobacterium</taxon>
    </lineage>
</organism>
<protein>
    <submittedName>
        <fullName evidence="5">Two component transcriptional regulator, LuxR family</fullName>
    </submittedName>
</protein>
<gene>
    <name evidence="5" type="ordered locus">Mnod_8023</name>
</gene>
<dbReference type="InterPro" id="IPR011006">
    <property type="entry name" value="CheY-like_superfamily"/>
</dbReference>
<dbReference type="GO" id="GO:0000160">
    <property type="term" value="P:phosphorelay signal transduction system"/>
    <property type="evidence" value="ECO:0007669"/>
    <property type="project" value="InterPro"/>
</dbReference>
<evidence type="ECO:0000256" key="3">
    <source>
        <dbReference type="PROSITE-ProRule" id="PRU00169"/>
    </source>
</evidence>
<dbReference type="Pfam" id="PF00196">
    <property type="entry name" value="GerE"/>
    <property type="match status" value="1"/>
</dbReference>
<dbReference type="Proteomes" id="UP000008207">
    <property type="component" value="Plasmid pMNOD02"/>
</dbReference>
<dbReference type="SMART" id="SM00421">
    <property type="entry name" value="HTH_LUXR"/>
    <property type="match status" value="1"/>
</dbReference>
<dbReference type="OrthoDB" id="9814495at2"/>
<dbReference type="PROSITE" id="PS50110">
    <property type="entry name" value="RESPONSE_REGULATORY"/>
    <property type="match status" value="1"/>
</dbReference>
<geneLocation type="plasmid" evidence="5 6">
    <name>pMNOD02</name>
</geneLocation>
<dbReference type="SUPFAM" id="SSF52172">
    <property type="entry name" value="CheY-like"/>
    <property type="match status" value="1"/>
</dbReference>
<proteinExistence type="predicted"/>
<dbReference type="InterPro" id="IPR058245">
    <property type="entry name" value="NreC/VraR/RcsB-like_REC"/>
</dbReference>
<dbReference type="GO" id="GO:0003677">
    <property type="term" value="F:DNA binding"/>
    <property type="evidence" value="ECO:0007669"/>
    <property type="project" value="UniProtKB-KW"/>
</dbReference>
<dbReference type="Pfam" id="PF00072">
    <property type="entry name" value="Response_reg"/>
    <property type="match status" value="1"/>
</dbReference>
<dbReference type="SUPFAM" id="SSF46894">
    <property type="entry name" value="C-terminal effector domain of the bipartite response regulators"/>
    <property type="match status" value="1"/>
</dbReference>
<keyword evidence="1 3" id="KW-0597">Phosphoprotein</keyword>
<keyword evidence="5" id="KW-0614">Plasmid</keyword>
<dbReference type="EMBL" id="CP001351">
    <property type="protein sequence ID" value="ACL63018.1"/>
    <property type="molecule type" value="Genomic_DNA"/>
</dbReference>
<dbReference type="SMART" id="SM00448">
    <property type="entry name" value="REC"/>
    <property type="match status" value="1"/>
</dbReference>
<keyword evidence="2" id="KW-0238">DNA-binding</keyword>
<dbReference type="InterPro" id="IPR039420">
    <property type="entry name" value="WalR-like"/>
</dbReference>
<keyword evidence="6" id="KW-1185">Reference proteome</keyword>
<evidence type="ECO:0000313" key="5">
    <source>
        <dbReference type="EMBL" id="ACL63018.1"/>
    </source>
</evidence>
<dbReference type="AlphaFoldDB" id="B8IWX7"/>